<dbReference type="Proteomes" id="UP001055811">
    <property type="component" value="Linkage Group LG08"/>
</dbReference>
<keyword evidence="2" id="KW-1185">Reference proteome</keyword>
<comment type="caution">
    <text evidence="1">The sequence shown here is derived from an EMBL/GenBank/DDBJ whole genome shotgun (WGS) entry which is preliminary data.</text>
</comment>
<reference evidence="2" key="1">
    <citation type="journal article" date="2022" name="Mol. Ecol. Resour.">
        <title>The genomes of chicory, endive, great burdock and yacon provide insights into Asteraceae palaeo-polyploidization history and plant inulin production.</title>
        <authorList>
            <person name="Fan W."/>
            <person name="Wang S."/>
            <person name="Wang H."/>
            <person name="Wang A."/>
            <person name="Jiang F."/>
            <person name="Liu H."/>
            <person name="Zhao H."/>
            <person name="Xu D."/>
            <person name="Zhang Y."/>
        </authorList>
    </citation>
    <scope>NUCLEOTIDE SEQUENCE [LARGE SCALE GENOMIC DNA]</scope>
    <source>
        <strain evidence="2">cv. Punajuju</strain>
    </source>
</reference>
<evidence type="ECO:0000313" key="1">
    <source>
        <dbReference type="EMBL" id="KAI3700710.1"/>
    </source>
</evidence>
<protein>
    <submittedName>
        <fullName evidence="1">Uncharacterized protein</fullName>
    </submittedName>
</protein>
<proteinExistence type="predicted"/>
<dbReference type="EMBL" id="CM042016">
    <property type="protein sequence ID" value="KAI3700710.1"/>
    <property type="molecule type" value="Genomic_DNA"/>
</dbReference>
<gene>
    <name evidence="1" type="ORF">L2E82_45348</name>
</gene>
<evidence type="ECO:0000313" key="2">
    <source>
        <dbReference type="Proteomes" id="UP001055811"/>
    </source>
</evidence>
<sequence>MTLTKNSLLCLRTMSKYQATHSLGPNFTFELVVRSLESAKDKKMLGYGFSSMSFVHLTALFSYSQQVMVTSYGLAENCVICFAFGVNKPILVDWEIRVCRVVGMLVKGEDYRWKLVNHRKCSEVILPFTVLSMATKGLNDVA</sequence>
<organism evidence="1 2">
    <name type="scientific">Cichorium intybus</name>
    <name type="common">Chicory</name>
    <dbReference type="NCBI Taxonomy" id="13427"/>
    <lineage>
        <taxon>Eukaryota</taxon>
        <taxon>Viridiplantae</taxon>
        <taxon>Streptophyta</taxon>
        <taxon>Embryophyta</taxon>
        <taxon>Tracheophyta</taxon>
        <taxon>Spermatophyta</taxon>
        <taxon>Magnoliopsida</taxon>
        <taxon>eudicotyledons</taxon>
        <taxon>Gunneridae</taxon>
        <taxon>Pentapetalae</taxon>
        <taxon>asterids</taxon>
        <taxon>campanulids</taxon>
        <taxon>Asterales</taxon>
        <taxon>Asteraceae</taxon>
        <taxon>Cichorioideae</taxon>
        <taxon>Cichorieae</taxon>
        <taxon>Cichoriinae</taxon>
        <taxon>Cichorium</taxon>
    </lineage>
</organism>
<accession>A0ACB8ZTL4</accession>
<reference evidence="1 2" key="2">
    <citation type="journal article" date="2022" name="Mol. Ecol. Resour.">
        <title>The genomes of chicory, endive, great burdock and yacon provide insights into Asteraceae paleo-polyploidization history and plant inulin production.</title>
        <authorList>
            <person name="Fan W."/>
            <person name="Wang S."/>
            <person name="Wang H."/>
            <person name="Wang A."/>
            <person name="Jiang F."/>
            <person name="Liu H."/>
            <person name="Zhao H."/>
            <person name="Xu D."/>
            <person name="Zhang Y."/>
        </authorList>
    </citation>
    <scope>NUCLEOTIDE SEQUENCE [LARGE SCALE GENOMIC DNA]</scope>
    <source>
        <strain evidence="2">cv. Punajuju</strain>
        <tissue evidence="1">Leaves</tissue>
    </source>
</reference>
<name>A0ACB8ZTL4_CICIN</name>